<name>A0AAW6P708_9PSED</name>
<gene>
    <name evidence="1" type="ORF">P3W55_14770</name>
</gene>
<dbReference type="AlphaFoldDB" id="A0AAW6P708"/>
<protein>
    <submittedName>
        <fullName evidence="1">Uncharacterized protein</fullName>
    </submittedName>
</protein>
<dbReference type="Gene3D" id="3.40.50.12780">
    <property type="entry name" value="N-terminal domain of ligase-like"/>
    <property type="match status" value="1"/>
</dbReference>
<dbReference type="EMBL" id="JARJLR010000246">
    <property type="protein sequence ID" value="MDF3842972.1"/>
    <property type="molecule type" value="Genomic_DNA"/>
</dbReference>
<proteinExistence type="predicted"/>
<evidence type="ECO:0000313" key="1">
    <source>
        <dbReference type="EMBL" id="MDF3842972.1"/>
    </source>
</evidence>
<organism evidence="1 2">
    <name type="scientific">Pseudomonas citronellolis</name>
    <dbReference type="NCBI Taxonomy" id="53408"/>
    <lineage>
        <taxon>Bacteria</taxon>
        <taxon>Pseudomonadati</taxon>
        <taxon>Pseudomonadota</taxon>
        <taxon>Gammaproteobacteria</taxon>
        <taxon>Pseudomonadales</taxon>
        <taxon>Pseudomonadaceae</taxon>
        <taxon>Pseudomonas</taxon>
    </lineage>
</organism>
<dbReference type="InterPro" id="IPR042099">
    <property type="entry name" value="ANL_N_sf"/>
</dbReference>
<dbReference type="Proteomes" id="UP001220662">
    <property type="component" value="Unassembled WGS sequence"/>
</dbReference>
<sequence>MNQNVESLPHEMPPMAIGRFFDASGQRQLLPYSALEVERARRAVLRVLGTFHFRTANNLLVTSQFDEGAQLMAAERAIMAYGMVVVSADSTPWDAARVESILRRFSLVGALGVSEATLDGLQRLGFDPLQMLRGLVVWARPGAYERLLGKPGLKVFRWLELGPATAIECSAGSGAHIDRFEWQVSTSEEGEILLDSRLERSQRFSGYRTGMFGKVVHGTCRCGNADPRIVPNQT</sequence>
<dbReference type="RefSeq" id="WP_276214827.1">
    <property type="nucleotide sequence ID" value="NZ_JARJLR010000246.1"/>
</dbReference>
<reference evidence="1" key="1">
    <citation type="submission" date="2023-03" db="EMBL/GenBank/DDBJ databases">
        <title>Draft assemblies of triclosan tolerant bacteria isolated from returned activated sludge.</title>
        <authorList>
            <person name="Van Hamelsveld S."/>
        </authorList>
    </citation>
    <scope>NUCLEOTIDE SEQUENCE</scope>
    <source>
        <strain evidence="1">GW210015_S63</strain>
    </source>
</reference>
<accession>A0AAW6P708</accession>
<evidence type="ECO:0000313" key="2">
    <source>
        <dbReference type="Proteomes" id="UP001220662"/>
    </source>
</evidence>
<comment type="caution">
    <text evidence="1">The sequence shown here is derived from an EMBL/GenBank/DDBJ whole genome shotgun (WGS) entry which is preliminary data.</text>
</comment>